<dbReference type="RefSeq" id="WP_049682258.1">
    <property type="nucleotide sequence ID" value="NZ_LFZW01000001.1"/>
</dbReference>
<evidence type="ECO:0000313" key="2">
    <source>
        <dbReference type="EMBL" id="KMY50909.1"/>
    </source>
</evidence>
<accession>A0A0K9GW44</accession>
<evidence type="ECO:0000313" key="3">
    <source>
        <dbReference type="Proteomes" id="UP000037146"/>
    </source>
</evidence>
<dbReference type="SUPFAM" id="SSF54427">
    <property type="entry name" value="NTF2-like"/>
    <property type="match status" value="1"/>
</dbReference>
<dbReference type="InterPro" id="IPR032710">
    <property type="entry name" value="NTF2-like_dom_sf"/>
</dbReference>
<gene>
    <name evidence="2" type="ORF">AC625_16400</name>
</gene>
<dbReference type="PATRIC" id="fig|1679170.3.peg.3729"/>
<name>A0A0K9GW44_9BACI</name>
<keyword evidence="1" id="KW-1133">Transmembrane helix</keyword>
<comment type="caution">
    <text evidence="2">The sequence shown here is derived from an EMBL/GenBank/DDBJ whole genome shotgun (WGS) entry which is preliminary data.</text>
</comment>
<reference evidence="3" key="1">
    <citation type="submission" date="2015-07" db="EMBL/GenBank/DDBJ databases">
        <title>Genome sequencing project for genomic taxonomy and phylogenomics of Bacillus-like bacteria.</title>
        <authorList>
            <person name="Liu B."/>
            <person name="Wang J."/>
            <person name="Zhu Y."/>
            <person name="Liu G."/>
            <person name="Chen Q."/>
            <person name="Chen Z."/>
            <person name="Lan J."/>
            <person name="Che J."/>
            <person name="Ge C."/>
            <person name="Shi H."/>
            <person name="Pan Z."/>
            <person name="Liu X."/>
        </authorList>
    </citation>
    <scope>NUCLEOTIDE SEQUENCE [LARGE SCALE GENOMIC DNA]</scope>
    <source>
        <strain evidence="3">FJAT-27997</strain>
    </source>
</reference>
<keyword evidence="3" id="KW-1185">Reference proteome</keyword>
<evidence type="ECO:0000256" key="1">
    <source>
        <dbReference type="SAM" id="Phobius"/>
    </source>
</evidence>
<proteinExistence type="predicted"/>
<sequence>MRKKRSRGLLLALVVSAIVIGIILFIMFKLPSGPEKVVRDFYTYEAEGSFDQSWLLFHPDMKVRFPKAKYIETRSHVFMQHMNVETFYFEIGKAKKKKEWRMNKASEVFAWAYEVPVDVTFHSQFGIFTMHQNCYVVKEKGEWLILWDYRF</sequence>
<keyword evidence="1" id="KW-0472">Membrane</keyword>
<dbReference type="OrthoDB" id="2720594at2"/>
<dbReference type="Gene3D" id="3.10.450.100">
    <property type="entry name" value="NTF2-like, domain 1"/>
    <property type="match status" value="1"/>
</dbReference>
<dbReference type="AlphaFoldDB" id="A0A0K9GW44"/>
<keyword evidence="1" id="KW-0812">Transmembrane</keyword>
<dbReference type="Proteomes" id="UP000037146">
    <property type="component" value="Unassembled WGS sequence"/>
</dbReference>
<dbReference type="EMBL" id="LFZW01000001">
    <property type="protein sequence ID" value="KMY50909.1"/>
    <property type="molecule type" value="Genomic_DNA"/>
</dbReference>
<organism evidence="2 3">
    <name type="scientific">Peribacillus loiseleuriae</name>
    <dbReference type="NCBI Taxonomy" id="1679170"/>
    <lineage>
        <taxon>Bacteria</taxon>
        <taxon>Bacillati</taxon>
        <taxon>Bacillota</taxon>
        <taxon>Bacilli</taxon>
        <taxon>Bacillales</taxon>
        <taxon>Bacillaceae</taxon>
        <taxon>Peribacillus</taxon>
    </lineage>
</organism>
<dbReference type="STRING" id="1679170.AC625_16400"/>
<protein>
    <submittedName>
        <fullName evidence="2">Uncharacterized protein</fullName>
    </submittedName>
</protein>
<feature type="transmembrane region" description="Helical" evidence="1">
    <location>
        <begin position="9"/>
        <end position="28"/>
    </location>
</feature>